<evidence type="ECO:0000256" key="4">
    <source>
        <dbReference type="ARBA" id="ARBA00022691"/>
    </source>
</evidence>
<dbReference type="PROSITE" id="PS00095">
    <property type="entry name" value="C5_MTASE_2"/>
    <property type="match status" value="1"/>
</dbReference>
<sequence>MTSLPEFFSFRGIKYVRSPTIINHGVVLIPGAYTLLGNLAHKEELYADATKCRTFSEEELSQIDQQTYKSVPKITFHNHLSKYTRGVTCLCDGPRSGVVQLPSCFLLNTREPSEKYPPKQYVPKIHLKNRIYSESYRKSNTLYNGSNEATKGPGILMWATSLNNGILSGFKLQRGEYTAILDPEHIDINRVYWSGIPISVPASVAEYSVRLYSNKCPPLTVYGDPMLYCKNLPDHIIVPTEPPTQLLQLPLTHKPLSTLDVFCGAGGLSLGLEETNLIDIKYAIDNDGPALETYKANRCHKDTKILNVDVNEFIEDMLKGNLKYPDLDNIECLIGGPPCRGFSNINLHSHGRAAMAQKSLMLQYLRLCAYYKPKLFILENVQNFAQQEKALPLRTAIRQLLDLGYNLICGVLQAGAYGIPQSRRRLFIIATLDYPLPNILPYELHAFTKSKLNITSNGIQFIAPHTVTPIFRTITVKEAIFDLNDLASEFSSNRFWYARSMAAPCLLTDHVVNSISPLVQARINHVPTCSGADWRDLPNIKVTLQNGIVLNRLKYTKGKKVCPCQSGGKCYKKSKQPTLIPWSLPHTADKHANWAGCYGRVEWSGYVGTLITKVCVSAKQGRVLHPVNNRTLSVREYARIQGFPDNYVFKGTITQMYKQIGNAVPVPLAKAVGRVILAGVYLH</sequence>
<dbReference type="EC" id="2.1.1.37" evidence="8"/>
<dbReference type="Gene3D" id="3.40.50.150">
    <property type="entry name" value="Vaccinia Virus protein VP39"/>
    <property type="match status" value="1"/>
</dbReference>
<evidence type="ECO:0000256" key="6">
    <source>
        <dbReference type="PROSITE-ProRule" id="PRU01016"/>
    </source>
</evidence>
<comment type="similarity">
    <text evidence="6 7">Belongs to the class I-like SAM-binding methyltransferase superfamily. C5-methyltransferase family.</text>
</comment>
<organism evidence="9">
    <name type="scientific">Ranid herpesvirus 4</name>
    <dbReference type="NCBI Taxonomy" id="2849006"/>
    <lineage>
        <taxon>Viruses</taxon>
        <taxon>Duplodnaviria</taxon>
        <taxon>Heunggongvirae</taxon>
        <taxon>Peploviricota</taxon>
        <taxon>Herviviricetes</taxon>
        <taxon>Herpesvirales</taxon>
    </lineage>
</organism>
<dbReference type="PROSITE" id="PS51679">
    <property type="entry name" value="SAM_MT_C5"/>
    <property type="match status" value="1"/>
</dbReference>
<dbReference type="PRINTS" id="PR00105">
    <property type="entry name" value="C5METTRFRASE"/>
</dbReference>
<keyword evidence="5" id="KW-1258">Restriction-modification system evasion by virus</keyword>
<keyword evidence="2" id="KW-1090">Inhibition of host innate immune response by virus</keyword>
<evidence type="ECO:0000256" key="1">
    <source>
        <dbReference type="ARBA" id="ARBA00022603"/>
    </source>
</evidence>
<dbReference type="SUPFAM" id="SSF53335">
    <property type="entry name" value="S-adenosyl-L-methionine-dependent methyltransferases"/>
    <property type="match status" value="1"/>
</dbReference>
<evidence type="ECO:0000256" key="7">
    <source>
        <dbReference type="RuleBase" id="RU000416"/>
    </source>
</evidence>
<evidence type="ECO:0000256" key="5">
    <source>
        <dbReference type="ARBA" id="ARBA00033479"/>
    </source>
</evidence>
<dbReference type="InterPro" id="IPR029063">
    <property type="entry name" value="SAM-dependent_MTases_sf"/>
</dbReference>
<dbReference type="PANTHER" id="PTHR10629:SF52">
    <property type="entry name" value="DNA (CYTOSINE-5)-METHYLTRANSFERASE 1"/>
    <property type="match status" value="1"/>
</dbReference>
<accession>A0A8F3CIG7</accession>
<keyword evidence="4 6" id="KW-0949">S-adenosyl-L-methionine</keyword>
<dbReference type="GO" id="GO:0044027">
    <property type="term" value="P:negative regulation of gene expression via chromosomal CpG island methylation"/>
    <property type="evidence" value="ECO:0007669"/>
    <property type="project" value="TreeGrafter"/>
</dbReference>
<dbReference type="NCBIfam" id="TIGR00675">
    <property type="entry name" value="dcm"/>
    <property type="match status" value="1"/>
</dbReference>
<reference evidence="9" key="2">
    <citation type="submission" date="2021-04" db="EMBL/GenBank/DDBJ databases">
        <authorList>
            <person name="Chen X."/>
            <person name="Shi M."/>
            <person name="Wu W."/>
        </authorList>
    </citation>
    <scope>NUCLEOTIDE SEQUENCE</scope>
    <source>
        <strain evidence="9">Cxx6</strain>
    </source>
</reference>
<dbReference type="Pfam" id="PF00145">
    <property type="entry name" value="DNA_methylase"/>
    <property type="match status" value="1"/>
</dbReference>
<dbReference type="InterPro" id="IPR018117">
    <property type="entry name" value="C5_DNA_meth_AS"/>
</dbReference>
<dbReference type="EMBL" id="MZ244213">
    <property type="protein sequence ID" value="QWY26457.1"/>
    <property type="molecule type" value="Genomic_DNA"/>
</dbReference>
<keyword evidence="3 6" id="KW-0808">Transferase</keyword>
<proteinExistence type="inferred from homology"/>
<feature type="active site" evidence="6">
    <location>
        <position position="339"/>
    </location>
</feature>
<dbReference type="InterPro" id="IPR031303">
    <property type="entry name" value="C5_meth_CS"/>
</dbReference>
<dbReference type="GO" id="GO:0003886">
    <property type="term" value="F:DNA (cytosine-5-)-methyltransferase activity"/>
    <property type="evidence" value="ECO:0007669"/>
    <property type="project" value="UniProtKB-EC"/>
</dbReference>
<keyword evidence="2" id="KW-0899">Viral immunoevasion</keyword>
<dbReference type="Gene3D" id="3.90.120.10">
    <property type="entry name" value="DNA Methylase, subunit A, domain 2"/>
    <property type="match status" value="1"/>
</dbReference>
<dbReference type="GO" id="GO:0003677">
    <property type="term" value="F:DNA binding"/>
    <property type="evidence" value="ECO:0007669"/>
    <property type="project" value="TreeGrafter"/>
</dbReference>
<protein>
    <recommendedName>
        <fullName evidence="8">Cytosine-specific methyltransferase</fullName>
        <ecNumber evidence="8">2.1.1.37</ecNumber>
    </recommendedName>
</protein>
<dbReference type="InterPro" id="IPR001525">
    <property type="entry name" value="C5_MeTfrase"/>
</dbReference>
<keyword evidence="1 6" id="KW-0489">Methyltransferase</keyword>
<dbReference type="PROSITE" id="PS00094">
    <property type="entry name" value="C5_MTASE_1"/>
    <property type="match status" value="1"/>
</dbReference>
<evidence type="ECO:0000256" key="3">
    <source>
        <dbReference type="ARBA" id="ARBA00022679"/>
    </source>
</evidence>
<evidence type="ECO:0000256" key="2">
    <source>
        <dbReference type="ARBA" id="ARBA00022632"/>
    </source>
</evidence>
<dbReference type="GO" id="GO:0052170">
    <property type="term" value="P:symbiont-mediated suppression of host innate immune response"/>
    <property type="evidence" value="ECO:0007669"/>
    <property type="project" value="UniProtKB-KW"/>
</dbReference>
<evidence type="ECO:0000313" key="9">
    <source>
        <dbReference type="EMBL" id="QWY26457.1"/>
    </source>
</evidence>
<reference evidence="9" key="1">
    <citation type="journal article" date="2021" name="Viruses">
        <title>Discovery and Characterization of Actively Replicating DNA and Retro-Transcribing Viruses in Lower Vertebrate Hosts Based on RNA Sequencing.</title>
        <authorList>
            <person name="Chen X.X."/>
            <person name="Wu W.C."/>
            <person name="Shi M."/>
        </authorList>
    </citation>
    <scope>NUCLEOTIDE SEQUENCE</scope>
    <source>
        <strain evidence="9">Cxx6</strain>
    </source>
</reference>
<evidence type="ECO:0000256" key="8">
    <source>
        <dbReference type="RuleBase" id="RU000417"/>
    </source>
</evidence>
<keyword evidence="2" id="KW-0945">Host-virus interaction</keyword>
<name>A0A8F3CIG7_9VIRU</name>
<dbReference type="PANTHER" id="PTHR10629">
    <property type="entry name" value="CYTOSINE-SPECIFIC METHYLTRANSFERASE"/>
    <property type="match status" value="1"/>
</dbReference>
<dbReference type="GO" id="GO:0032259">
    <property type="term" value="P:methylation"/>
    <property type="evidence" value="ECO:0007669"/>
    <property type="project" value="UniProtKB-KW"/>
</dbReference>
<dbReference type="GO" id="GO:0099018">
    <property type="term" value="P:symbiont-mediated evasion of host restriction-modification system"/>
    <property type="evidence" value="ECO:0007669"/>
    <property type="project" value="UniProtKB-KW"/>
</dbReference>
<comment type="catalytic activity">
    <reaction evidence="8">
        <text>a 2'-deoxycytidine in DNA + S-adenosyl-L-methionine = a 5-methyl-2'-deoxycytidine in DNA + S-adenosyl-L-homocysteine + H(+)</text>
        <dbReference type="Rhea" id="RHEA:13681"/>
        <dbReference type="Rhea" id="RHEA-COMP:11369"/>
        <dbReference type="Rhea" id="RHEA-COMP:11370"/>
        <dbReference type="ChEBI" id="CHEBI:15378"/>
        <dbReference type="ChEBI" id="CHEBI:57856"/>
        <dbReference type="ChEBI" id="CHEBI:59789"/>
        <dbReference type="ChEBI" id="CHEBI:85452"/>
        <dbReference type="ChEBI" id="CHEBI:85454"/>
        <dbReference type="EC" id="2.1.1.37"/>
    </reaction>
</comment>
<dbReference type="InterPro" id="IPR050390">
    <property type="entry name" value="C5-Methyltransferase"/>
</dbReference>